<dbReference type="GeneID" id="34562245"/>
<evidence type="ECO:0000313" key="1">
    <source>
        <dbReference type="EMBL" id="OHE95673.1"/>
    </source>
</evidence>
<name>A0A1G4B2V8_9PEZI</name>
<dbReference type="Proteomes" id="UP000176998">
    <property type="component" value="Unassembled WGS sequence"/>
</dbReference>
<keyword evidence="2" id="KW-1185">Reference proteome</keyword>
<dbReference type="EMBL" id="MJBS01000080">
    <property type="protein sequence ID" value="OHE95673.1"/>
    <property type="molecule type" value="Genomic_DNA"/>
</dbReference>
<accession>A0A1G4B2V8</accession>
<protein>
    <submittedName>
        <fullName evidence="1">Uncharacterized protein</fullName>
    </submittedName>
</protein>
<dbReference type="AlphaFoldDB" id="A0A1G4B2V8"/>
<sequence>MNCWPLRFQELIVDHWPPGVRLDDHRHRTRPNLSLPFATRPSVPCPFTTPCRFHPPPPFVRLPLRPACLPQVPKSMACVSIC</sequence>
<reference evidence="1 2" key="1">
    <citation type="submission" date="2016-09" db="EMBL/GenBank/DDBJ databases">
        <authorList>
            <person name="Capua I."/>
            <person name="De Benedictis P."/>
            <person name="Joannis T."/>
            <person name="Lombin L.H."/>
            <person name="Cattoli G."/>
        </authorList>
    </citation>
    <scope>NUCLEOTIDE SEQUENCE [LARGE SCALE GENOMIC DNA]</scope>
    <source>
        <strain evidence="1 2">IMI 309357</strain>
    </source>
</reference>
<gene>
    <name evidence="1" type="ORF">CORC01_09105</name>
</gene>
<organism evidence="1 2">
    <name type="scientific">Colletotrichum orchidophilum</name>
    <dbReference type="NCBI Taxonomy" id="1209926"/>
    <lineage>
        <taxon>Eukaryota</taxon>
        <taxon>Fungi</taxon>
        <taxon>Dikarya</taxon>
        <taxon>Ascomycota</taxon>
        <taxon>Pezizomycotina</taxon>
        <taxon>Sordariomycetes</taxon>
        <taxon>Hypocreomycetidae</taxon>
        <taxon>Glomerellales</taxon>
        <taxon>Glomerellaceae</taxon>
        <taxon>Colletotrichum</taxon>
    </lineage>
</organism>
<proteinExistence type="predicted"/>
<dbReference type="RefSeq" id="XP_022472834.1">
    <property type="nucleotide sequence ID" value="XM_022620735.1"/>
</dbReference>
<comment type="caution">
    <text evidence="1">The sequence shown here is derived from an EMBL/GenBank/DDBJ whole genome shotgun (WGS) entry which is preliminary data.</text>
</comment>
<evidence type="ECO:0000313" key="2">
    <source>
        <dbReference type="Proteomes" id="UP000176998"/>
    </source>
</evidence>